<organism evidence="2 3">
    <name type="scientific">Filimonas zeae</name>
    <dbReference type="NCBI Taxonomy" id="1737353"/>
    <lineage>
        <taxon>Bacteria</taxon>
        <taxon>Pseudomonadati</taxon>
        <taxon>Bacteroidota</taxon>
        <taxon>Chitinophagia</taxon>
        <taxon>Chitinophagales</taxon>
        <taxon>Chitinophagaceae</taxon>
        <taxon>Filimonas</taxon>
    </lineage>
</organism>
<keyword evidence="1" id="KW-0812">Transmembrane</keyword>
<reference evidence="2" key="2">
    <citation type="submission" date="2020-09" db="EMBL/GenBank/DDBJ databases">
        <authorList>
            <person name="Sun Q."/>
            <person name="Zhou Y."/>
        </authorList>
    </citation>
    <scope>NUCLEOTIDE SEQUENCE</scope>
    <source>
        <strain evidence="2">CGMCC 1.15290</strain>
    </source>
</reference>
<comment type="caution">
    <text evidence="2">The sequence shown here is derived from an EMBL/GenBank/DDBJ whole genome shotgun (WGS) entry which is preliminary data.</text>
</comment>
<dbReference type="AlphaFoldDB" id="A0A917J004"/>
<evidence type="ECO:0000313" key="3">
    <source>
        <dbReference type="Proteomes" id="UP000627292"/>
    </source>
</evidence>
<sequence length="61" mass="6646">MNNPQLDMHSKAGVTGGMAFTMLSVINSADVWKTVILAAIGATVSFLVSLLLKWIARRRSR</sequence>
<protein>
    <submittedName>
        <fullName evidence="2">Uncharacterized protein</fullName>
    </submittedName>
</protein>
<accession>A0A917J004</accession>
<evidence type="ECO:0000256" key="1">
    <source>
        <dbReference type="SAM" id="Phobius"/>
    </source>
</evidence>
<reference evidence="2" key="1">
    <citation type="journal article" date="2014" name="Int. J. Syst. Evol. Microbiol.">
        <title>Complete genome sequence of Corynebacterium casei LMG S-19264T (=DSM 44701T), isolated from a smear-ripened cheese.</title>
        <authorList>
            <consortium name="US DOE Joint Genome Institute (JGI-PGF)"/>
            <person name="Walter F."/>
            <person name="Albersmeier A."/>
            <person name="Kalinowski J."/>
            <person name="Ruckert C."/>
        </authorList>
    </citation>
    <scope>NUCLEOTIDE SEQUENCE</scope>
    <source>
        <strain evidence="2">CGMCC 1.15290</strain>
    </source>
</reference>
<name>A0A917J004_9BACT</name>
<keyword evidence="1" id="KW-0472">Membrane</keyword>
<keyword evidence="1" id="KW-1133">Transmembrane helix</keyword>
<proteinExistence type="predicted"/>
<dbReference type="EMBL" id="BMIB01000002">
    <property type="protein sequence ID" value="GGH68224.1"/>
    <property type="molecule type" value="Genomic_DNA"/>
</dbReference>
<gene>
    <name evidence="2" type="ORF">GCM10011379_24310</name>
</gene>
<feature type="transmembrane region" description="Helical" evidence="1">
    <location>
        <begin position="12"/>
        <end position="29"/>
    </location>
</feature>
<dbReference type="RefSeq" id="WP_188952748.1">
    <property type="nucleotide sequence ID" value="NZ_BMIB01000002.1"/>
</dbReference>
<dbReference type="Proteomes" id="UP000627292">
    <property type="component" value="Unassembled WGS sequence"/>
</dbReference>
<feature type="transmembrane region" description="Helical" evidence="1">
    <location>
        <begin position="35"/>
        <end position="56"/>
    </location>
</feature>
<keyword evidence="3" id="KW-1185">Reference proteome</keyword>
<evidence type="ECO:0000313" key="2">
    <source>
        <dbReference type="EMBL" id="GGH68224.1"/>
    </source>
</evidence>